<feature type="transmembrane region" description="Helical" evidence="9">
    <location>
        <begin position="116"/>
        <end position="135"/>
    </location>
</feature>
<proteinExistence type="inferred from homology"/>
<dbReference type="GO" id="GO:0034220">
    <property type="term" value="P:monoatomic ion transmembrane transport"/>
    <property type="evidence" value="ECO:0007669"/>
    <property type="project" value="UniProtKB-KW"/>
</dbReference>
<dbReference type="InterPro" id="IPR020966">
    <property type="entry name" value="ALMT"/>
</dbReference>
<sequence length="420" mass="46394">MDLVVESREKTRTMVIELSKKVKKIGEDDPRRVAHSFKAGLALTLVSVFYYVTPLFDGFGVSSMWAVLTVVVIMEYTVGGTLSKGLNRAVATLVGGSLGVAAHQIAVLCGEKGEPILLGLFVFILAAAATFSRFIPEIKARYDYGVTIFILTFSLVAVSSYRVDELLQLALQRVSTIVVGVATCLCTSIFVFPVWAGEDLHKLVAADLEKLANFLEGLSTEYFAEKGEVENLETKSFLQVYISVLNSKPTEDSLMSLARWEPGHGRFWFRHPWKQYLRIGALSRQCAFSMDALATYITTYPKFKQPSSDPDLHLKIRKTCQEMSSESAKALKELSSSIRAMTVPSLASRDASTVVATVRKLEDVLSEGKATSDVLHLATIASLLTQLDVRAREIAGSVEELARLAHFKRFDPMHEVRVKP</sequence>
<dbReference type="AlphaFoldDB" id="A0A8D7EXF9"/>
<evidence type="ECO:0000256" key="8">
    <source>
        <dbReference type="ARBA" id="ARBA00023303"/>
    </source>
</evidence>
<evidence type="ECO:0000256" key="5">
    <source>
        <dbReference type="ARBA" id="ARBA00022989"/>
    </source>
</evidence>
<feature type="transmembrane region" description="Helical" evidence="9">
    <location>
        <begin position="33"/>
        <end position="52"/>
    </location>
</feature>
<feature type="transmembrane region" description="Helical" evidence="9">
    <location>
        <begin position="174"/>
        <end position="195"/>
    </location>
</feature>
<keyword evidence="3" id="KW-0813">Transport</keyword>
<keyword evidence="7 9" id="KW-0472">Membrane</keyword>
<dbReference type="GO" id="GO:0016020">
    <property type="term" value="C:membrane"/>
    <property type="evidence" value="ECO:0007669"/>
    <property type="project" value="UniProtKB-SubCell"/>
</dbReference>
<protein>
    <submittedName>
        <fullName evidence="10">(wild Malaysian banana) hypothetical protein</fullName>
    </submittedName>
</protein>
<evidence type="ECO:0000256" key="2">
    <source>
        <dbReference type="ARBA" id="ARBA00007079"/>
    </source>
</evidence>
<dbReference type="Pfam" id="PF11744">
    <property type="entry name" value="ALMT"/>
    <property type="match status" value="1"/>
</dbReference>
<keyword evidence="4 9" id="KW-0812">Transmembrane</keyword>
<evidence type="ECO:0000256" key="1">
    <source>
        <dbReference type="ARBA" id="ARBA00004141"/>
    </source>
</evidence>
<evidence type="ECO:0000256" key="7">
    <source>
        <dbReference type="ARBA" id="ARBA00023136"/>
    </source>
</evidence>
<name>A0A8D7EXF9_MUSAM</name>
<evidence type="ECO:0000313" key="10">
    <source>
        <dbReference type="EMBL" id="CAG1833247.1"/>
    </source>
</evidence>
<dbReference type="PANTHER" id="PTHR31086">
    <property type="entry name" value="ALUMINUM-ACTIVATED MALATE TRANSPORTER 10"/>
    <property type="match status" value="1"/>
</dbReference>
<evidence type="ECO:0000256" key="4">
    <source>
        <dbReference type="ARBA" id="ARBA00022692"/>
    </source>
</evidence>
<evidence type="ECO:0000256" key="3">
    <source>
        <dbReference type="ARBA" id="ARBA00022448"/>
    </source>
</evidence>
<keyword evidence="6" id="KW-0406">Ion transport</keyword>
<organism evidence="10">
    <name type="scientific">Musa acuminata subsp. malaccensis</name>
    <name type="common">Wild banana</name>
    <name type="synonym">Musa malaccensis</name>
    <dbReference type="NCBI Taxonomy" id="214687"/>
    <lineage>
        <taxon>Eukaryota</taxon>
        <taxon>Viridiplantae</taxon>
        <taxon>Streptophyta</taxon>
        <taxon>Embryophyta</taxon>
        <taxon>Tracheophyta</taxon>
        <taxon>Spermatophyta</taxon>
        <taxon>Magnoliopsida</taxon>
        <taxon>Liliopsida</taxon>
        <taxon>Zingiberales</taxon>
        <taxon>Musaceae</taxon>
        <taxon>Musa</taxon>
    </lineage>
</organism>
<comment type="subcellular location">
    <subcellularLocation>
        <location evidence="1">Membrane</location>
        <topology evidence="1">Multi-pass membrane protein</topology>
    </subcellularLocation>
</comment>
<dbReference type="GO" id="GO:0015743">
    <property type="term" value="P:malate transport"/>
    <property type="evidence" value="ECO:0007669"/>
    <property type="project" value="InterPro"/>
</dbReference>
<accession>A0A8D7EXF9</accession>
<keyword evidence="8" id="KW-0407">Ion channel</keyword>
<gene>
    <name evidence="10" type="ORF">GSMUA_91670.1</name>
</gene>
<feature type="transmembrane region" description="Helical" evidence="9">
    <location>
        <begin position="142"/>
        <end position="162"/>
    </location>
</feature>
<comment type="similarity">
    <text evidence="2">Belongs to the aromatic acid exporter (TC 2.A.85) family.</text>
</comment>
<evidence type="ECO:0000256" key="6">
    <source>
        <dbReference type="ARBA" id="ARBA00023065"/>
    </source>
</evidence>
<evidence type="ECO:0000256" key="9">
    <source>
        <dbReference type="SAM" id="Phobius"/>
    </source>
</evidence>
<keyword evidence="5 9" id="KW-1133">Transmembrane helix</keyword>
<feature type="transmembrane region" description="Helical" evidence="9">
    <location>
        <begin position="90"/>
        <end position="110"/>
    </location>
</feature>
<dbReference type="EMBL" id="HG996472">
    <property type="protein sequence ID" value="CAG1833247.1"/>
    <property type="molecule type" value="Genomic_DNA"/>
</dbReference>
<feature type="transmembrane region" description="Helical" evidence="9">
    <location>
        <begin position="58"/>
        <end position="78"/>
    </location>
</feature>
<reference evidence="10" key="1">
    <citation type="submission" date="2021-03" db="EMBL/GenBank/DDBJ databases">
        <authorList>
            <consortium name="Genoscope - CEA"/>
            <person name="William W."/>
        </authorList>
    </citation>
    <scope>NUCLEOTIDE SEQUENCE</scope>
    <source>
        <strain evidence="10">Doubled-haploid Pahang</strain>
    </source>
</reference>